<dbReference type="GO" id="GO:0016989">
    <property type="term" value="F:sigma factor antagonist activity"/>
    <property type="evidence" value="ECO:0007669"/>
    <property type="project" value="TreeGrafter"/>
</dbReference>
<feature type="domain" description="Protein FecR C-terminal" evidence="3">
    <location>
        <begin position="265"/>
        <end position="332"/>
    </location>
</feature>
<evidence type="ECO:0000313" key="5">
    <source>
        <dbReference type="Proteomes" id="UP000192678"/>
    </source>
</evidence>
<evidence type="ECO:0000313" key="4">
    <source>
        <dbReference type="EMBL" id="SMC89661.1"/>
    </source>
</evidence>
<dbReference type="PANTHER" id="PTHR30273">
    <property type="entry name" value="PERIPLASMIC SIGNAL SENSOR AND SIGMA FACTOR ACTIVATOR FECR-RELATED"/>
    <property type="match status" value="1"/>
</dbReference>
<keyword evidence="1" id="KW-0472">Membrane</keyword>
<keyword evidence="1" id="KW-1133">Transmembrane helix</keyword>
<feature type="transmembrane region" description="Helical" evidence="1">
    <location>
        <begin position="86"/>
        <end position="105"/>
    </location>
</feature>
<gene>
    <name evidence="4" type="ORF">SAMN04488101_10512</name>
</gene>
<dbReference type="STRING" id="475255.SAMN04488101_10512"/>
<reference evidence="4 5" key="1">
    <citation type="submission" date="2017-04" db="EMBL/GenBank/DDBJ databases">
        <authorList>
            <person name="Afonso C.L."/>
            <person name="Miller P.J."/>
            <person name="Scott M.A."/>
            <person name="Spackman E."/>
            <person name="Goraichik I."/>
            <person name="Dimitrov K.M."/>
            <person name="Suarez D.L."/>
            <person name="Swayne D.E."/>
        </authorList>
    </citation>
    <scope>NUCLEOTIDE SEQUENCE [LARGE SCALE GENOMIC DNA]</scope>
    <source>
        <strain evidence="4 5">DSM 19625</strain>
    </source>
</reference>
<proteinExistence type="predicted"/>
<evidence type="ECO:0000259" key="3">
    <source>
        <dbReference type="Pfam" id="PF16344"/>
    </source>
</evidence>
<dbReference type="Pfam" id="PF16344">
    <property type="entry name" value="FecR_C"/>
    <property type="match status" value="1"/>
</dbReference>
<dbReference type="Pfam" id="PF04773">
    <property type="entry name" value="FecR"/>
    <property type="match status" value="1"/>
</dbReference>
<dbReference type="InterPro" id="IPR006860">
    <property type="entry name" value="FecR"/>
</dbReference>
<dbReference type="EMBL" id="FWYB01000005">
    <property type="protein sequence ID" value="SMC89661.1"/>
    <property type="molecule type" value="Genomic_DNA"/>
</dbReference>
<name>A0A1W2CWR3_9SPHI</name>
<sequence length="338" mass="38334">MDQETWKLVLDYLSAKEQGKVQELADLEKHLQNWLRKDPKHQQELDQAIWLWESTAMAPQNESWKESFAGIQTLVQTEKPAKNKTFIIWSAAAAIVTAMAMFILFNKSEQRFLPNNQIAWITKVSGPGKITNIMLPDSTEIWLNAGSSISFPDNIKQASFRTVKLNGEAFFKVKRDPKHPFIVHSLNIQTRVLGTSFNIRAWGKSSPEVTVLTGKVAVSRDSAGVQSKAIHLIPNQKGVCDLKSGLLHLENVEDAHFAIGWTEGKMTFDQTPMEEVFEAIERRYAVKIRTDHSFKPCKLTAKFDNVSINEVLKTIQMTLDIRYTINKQTIYIKGGKCN</sequence>
<evidence type="ECO:0000256" key="1">
    <source>
        <dbReference type="SAM" id="Phobius"/>
    </source>
</evidence>
<dbReference type="RefSeq" id="WP_084289368.1">
    <property type="nucleotide sequence ID" value="NZ_FWYB01000005.1"/>
</dbReference>
<dbReference type="InterPro" id="IPR032508">
    <property type="entry name" value="FecR_C"/>
</dbReference>
<dbReference type="Gene3D" id="3.55.50.30">
    <property type="match status" value="1"/>
</dbReference>
<keyword evidence="5" id="KW-1185">Reference proteome</keyword>
<accession>A0A1W2CWR3</accession>
<keyword evidence="1" id="KW-0812">Transmembrane</keyword>
<protein>
    <submittedName>
        <fullName evidence="4">FecR family protein</fullName>
    </submittedName>
</protein>
<feature type="domain" description="FecR protein" evidence="2">
    <location>
        <begin position="125"/>
        <end position="216"/>
    </location>
</feature>
<dbReference type="OrthoDB" id="1452822at2"/>
<dbReference type="InterPro" id="IPR012373">
    <property type="entry name" value="Ferrdict_sens_TM"/>
</dbReference>
<dbReference type="Gene3D" id="2.60.120.1440">
    <property type="match status" value="1"/>
</dbReference>
<dbReference type="PIRSF" id="PIRSF018266">
    <property type="entry name" value="FecR"/>
    <property type="match status" value="1"/>
</dbReference>
<dbReference type="PANTHER" id="PTHR30273:SF2">
    <property type="entry name" value="PROTEIN FECR"/>
    <property type="match status" value="1"/>
</dbReference>
<dbReference type="AlphaFoldDB" id="A0A1W2CWR3"/>
<dbReference type="Proteomes" id="UP000192678">
    <property type="component" value="Unassembled WGS sequence"/>
</dbReference>
<organism evidence="4 5">
    <name type="scientific">Pedobacter nyackensis</name>
    <dbReference type="NCBI Taxonomy" id="475255"/>
    <lineage>
        <taxon>Bacteria</taxon>
        <taxon>Pseudomonadati</taxon>
        <taxon>Bacteroidota</taxon>
        <taxon>Sphingobacteriia</taxon>
        <taxon>Sphingobacteriales</taxon>
        <taxon>Sphingobacteriaceae</taxon>
        <taxon>Pedobacter</taxon>
    </lineage>
</organism>
<evidence type="ECO:0000259" key="2">
    <source>
        <dbReference type="Pfam" id="PF04773"/>
    </source>
</evidence>